<keyword evidence="10 16" id="KW-0460">Magnesium</keyword>
<dbReference type="InterPro" id="IPR001645">
    <property type="entry name" value="Folylpolyglutamate_synth"/>
</dbReference>
<dbReference type="SUPFAM" id="SSF53244">
    <property type="entry name" value="MurD-like peptide ligases, peptide-binding domain"/>
    <property type="match status" value="1"/>
</dbReference>
<sequence length="502" mass="56472">MTNEEEEEDEGELSVRYHKTLDALSSLITKRSRFVNNNQSHRFRLLFHYLKVLELEDAVSQMKIIHVAGTKGKGSTCTFSESILRNYGLRTGLFTSPHLIDVRERFRLNGTEISQEKFVDYFWCCFHKLKEKTSNEIPMPTYFCFLALLAFKIFSAEQVDVVILEVGLGGRFDATNVIQKPIVCGITSLGYDHMEILGDTLAEIAAEKAGIFKSGVPAFTVPQPDEAMRVLNEKASKLEVNLEVVEPLESSQRLGLQGKHQYLNAGLAVALCSTFLQKIGIEDNNDLKQTSGLPERFVSGLSKAYLMGRAMIVPDSELPEEIVYYLDGAHSPESMVACATWFSQQIKQNQERNHKSSEQVKLQQILLFNCMSVRDPSLLLPRLRSKCIDQGVDFKKAVFVPNVSVYNQVGPCSNVETQAGSLTWQLSLQRLWESLARGEAKASSGSDFQVKEEEKKSFVFSSLPLAVDWLRDSARRSKQVRFQVLVTGSLHLVGDLLRLVKK</sequence>
<dbReference type="SUPFAM" id="SSF53623">
    <property type="entry name" value="MurD-like peptide ligases, catalytic domain"/>
    <property type="match status" value="1"/>
</dbReference>
<evidence type="ECO:0000256" key="14">
    <source>
        <dbReference type="PIRNR" id="PIRNR038895"/>
    </source>
</evidence>
<evidence type="ECO:0000256" key="6">
    <source>
        <dbReference type="ARBA" id="ARBA00022598"/>
    </source>
</evidence>
<dbReference type="Proteomes" id="UP000467841">
    <property type="component" value="Unassembled WGS sequence"/>
</dbReference>
<dbReference type="Gene3D" id="3.40.1190.10">
    <property type="entry name" value="Mur-like, catalytic domain"/>
    <property type="match status" value="1"/>
</dbReference>
<protein>
    <recommendedName>
        <fullName evidence="4 14">Folylpolyglutamate synthase</fullName>
        <ecNumber evidence="3 14">6.3.2.17</ecNumber>
    </recommendedName>
    <alternativeName>
        <fullName evidence="12 14">Folylpoly-gamma-glutamate synthetase</fullName>
    </alternativeName>
    <alternativeName>
        <fullName evidence="11 14">Tetrahydrofolylpolyglutamate synthase</fullName>
    </alternativeName>
</protein>
<evidence type="ECO:0000256" key="8">
    <source>
        <dbReference type="ARBA" id="ARBA00022741"/>
    </source>
</evidence>
<keyword evidence="9 15" id="KW-0067">ATP-binding</keyword>
<evidence type="ECO:0000256" key="9">
    <source>
        <dbReference type="ARBA" id="ARBA00022840"/>
    </source>
</evidence>
<evidence type="ECO:0000256" key="4">
    <source>
        <dbReference type="ARBA" id="ARBA00018660"/>
    </source>
</evidence>
<dbReference type="GO" id="GO:0006730">
    <property type="term" value="P:one-carbon metabolic process"/>
    <property type="evidence" value="ECO:0007669"/>
    <property type="project" value="UniProtKB-KW"/>
</dbReference>
<feature type="binding site" evidence="16">
    <location>
        <position position="96"/>
    </location>
    <ligand>
        <name>Mg(2+)</name>
        <dbReference type="ChEBI" id="CHEBI:18420"/>
        <label>1</label>
    </ligand>
</feature>
<evidence type="ECO:0000256" key="15">
    <source>
        <dbReference type="PIRSR" id="PIRSR038895-1"/>
    </source>
</evidence>
<dbReference type="EMBL" id="CACVBM020001829">
    <property type="protein sequence ID" value="CAA7060375.1"/>
    <property type="molecule type" value="Genomic_DNA"/>
</dbReference>
<dbReference type="InterPro" id="IPR013221">
    <property type="entry name" value="Mur_ligase_cen"/>
</dbReference>
<dbReference type="PROSITE" id="PS01012">
    <property type="entry name" value="FOLYLPOLYGLU_SYNT_2"/>
    <property type="match status" value="1"/>
</dbReference>
<dbReference type="GO" id="GO:0005739">
    <property type="term" value="C:mitochondrion"/>
    <property type="evidence" value="ECO:0007669"/>
    <property type="project" value="TreeGrafter"/>
</dbReference>
<dbReference type="Pfam" id="PF08245">
    <property type="entry name" value="Mur_ligase_M"/>
    <property type="match status" value="1"/>
</dbReference>
<keyword evidence="7 16" id="KW-0479">Metal-binding</keyword>
<evidence type="ECO:0000256" key="12">
    <source>
        <dbReference type="ARBA" id="ARBA00030876"/>
    </source>
</evidence>
<dbReference type="PROSITE" id="PS01011">
    <property type="entry name" value="FOLYLPOLYGLU_SYNT_1"/>
    <property type="match status" value="1"/>
</dbReference>
<dbReference type="AlphaFoldDB" id="A0A6D2KU35"/>
<dbReference type="PANTHER" id="PTHR11136:SF15">
    <property type="entry name" value="FOLYLPOLYGLUTAMATE SYNTHASE"/>
    <property type="match status" value="1"/>
</dbReference>
<evidence type="ECO:0000256" key="1">
    <source>
        <dbReference type="ARBA" id="ARBA00005150"/>
    </source>
</evidence>
<dbReference type="InterPro" id="IPR036565">
    <property type="entry name" value="Mur-like_cat_sf"/>
</dbReference>
<dbReference type="GO" id="GO:0005829">
    <property type="term" value="C:cytosol"/>
    <property type="evidence" value="ECO:0007669"/>
    <property type="project" value="TreeGrafter"/>
</dbReference>
<dbReference type="UniPathway" id="UPA00850"/>
<dbReference type="FunFam" id="3.90.190.20:FF:000011">
    <property type="entry name" value="Folylpolyglutamate synthase"/>
    <property type="match status" value="1"/>
</dbReference>
<dbReference type="Gene3D" id="3.90.190.20">
    <property type="entry name" value="Mur ligase, C-terminal domain"/>
    <property type="match status" value="1"/>
</dbReference>
<reference evidence="18" key="1">
    <citation type="submission" date="2020-01" db="EMBL/GenBank/DDBJ databases">
        <authorList>
            <person name="Mishra B."/>
        </authorList>
    </citation>
    <scope>NUCLEOTIDE SEQUENCE [LARGE SCALE GENOMIC DNA]</scope>
</reference>
<evidence type="ECO:0000259" key="17">
    <source>
        <dbReference type="Pfam" id="PF08245"/>
    </source>
</evidence>
<dbReference type="FunFam" id="3.40.1190.10:FF:000008">
    <property type="entry name" value="Folylpolyglutamate synthase"/>
    <property type="match status" value="1"/>
</dbReference>
<feature type="binding site" evidence="16">
    <location>
        <position position="165"/>
    </location>
    <ligand>
        <name>Mg(2+)</name>
        <dbReference type="ChEBI" id="CHEBI:18420"/>
        <label>1</label>
    </ligand>
</feature>
<keyword evidence="6 14" id="KW-0436">Ligase</keyword>
<proteinExistence type="inferred from homology"/>
<evidence type="ECO:0000256" key="5">
    <source>
        <dbReference type="ARBA" id="ARBA00022563"/>
    </source>
</evidence>
<gene>
    <name evidence="18" type="ORF">MERR_LOCUS47611</name>
</gene>
<feature type="binding site" evidence="15">
    <location>
        <position position="309"/>
    </location>
    <ligand>
        <name>ATP</name>
        <dbReference type="ChEBI" id="CHEBI:30616"/>
    </ligand>
</feature>
<evidence type="ECO:0000313" key="18">
    <source>
        <dbReference type="EMBL" id="CAA7060375.1"/>
    </source>
</evidence>
<name>A0A6D2KU35_9BRAS</name>
<comment type="caution">
    <text evidence="18">The sequence shown here is derived from an EMBL/GenBank/DDBJ whole genome shotgun (WGS) entry which is preliminary data.</text>
</comment>
<evidence type="ECO:0000256" key="2">
    <source>
        <dbReference type="ARBA" id="ARBA00008276"/>
    </source>
</evidence>
<evidence type="ECO:0000256" key="16">
    <source>
        <dbReference type="PIRSR" id="PIRSR038895-2"/>
    </source>
</evidence>
<dbReference type="PANTHER" id="PTHR11136">
    <property type="entry name" value="FOLYLPOLYGLUTAMATE SYNTHASE-RELATED"/>
    <property type="match status" value="1"/>
</dbReference>
<comment type="catalytic activity">
    <reaction evidence="13 14">
        <text>(6S)-5,6,7,8-tetrahydrofolyl-(gamma-L-Glu)(n) + L-glutamate + ATP = (6S)-5,6,7,8-tetrahydrofolyl-(gamma-L-Glu)(n+1) + ADP + phosphate + H(+)</text>
        <dbReference type="Rhea" id="RHEA:10580"/>
        <dbReference type="Rhea" id="RHEA-COMP:14738"/>
        <dbReference type="Rhea" id="RHEA-COMP:14740"/>
        <dbReference type="ChEBI" id="CHEBI:15378"/>
        <dbReference type="ChEBI" id="CHEBI:29985"/>
        <dbReference type="ChEBI" id="CHEBI:30616"/>
        <dbReference type="ChEBI" id="CHEBI:43474"/>
        <dbReference type="ChEBI" id="CHEBI:141005"/>
        <dbReference type="ChEBI" id="CHEBI:456216"/>
        <dbReference type="EC" id="6.3.2.17"/>
    </reaction>
</comment>
<keyword evidence="19" id="KW-1185">Reference proteome</keyword>
<keyword evidence="5 14" id="KW-0554">One-carbon metabolism</keyword>
<comment type="pathway">
    <text evidence="1 14">Cofactor biosynthesis; tetrahydrofolylpolyglutamate biosynthesis.</text>
</comment>
<evidence type="ECO:0000256" key="13">
    <source>
        <dbReference type="ARBA" id="ARBA00047493"/>
    </source>
</evidence>
<keyword evidence="8 15" id="KW-0547">Nucleotide-binding</keyword>
<evidence type="ECO:0000313" key="19">
    <source>
        <dbReference type="Proteomes" id="UP000467841"/>
    </source>
</evidence>
<comment type="function">
    <text evidence="14">Catalyzes conversion of folates to polyglutamate derivatives allowing concentration of folate compounds in the cell and the intracellular retention of these cofactors, which are important substrates for most of the folate-dependent enzymes that are involved in one-carbon transfer reactions involved in purine, pyrimidine and amino acid synthesis.</text>
</comment>
<dbReference type="PIRSF" id="PIRSF038895">
    <property type="entry name" value="FPGS"/>
    <property type="match status" value="1"/>
</dbReference>
<feature type="domain" description="Mur ligase central" evidence="17">
    <location>
        <begin position="67"/>
        <end position="240"/>
    </location>
</feature>
<dbReference type="OrthoDB" id="5212574at2759"/>
<comment type="cofactor">
    <cofactor evidence="14">
        <name>a monovalent cation</name>
        <dbReference type="ChEBI" id="CHEBI:60242"/>
    </cofactor>
    <text evidence="14">A monovalent cation.</text>
</comment>
<dbReference type="InterPro" id="IPR018109">
    <property type="entry name" value="Folylpolyglutamate_synth_CS"/>
</dbReference>
<dbReference type="InterPro" id="IPR023600">
    <property type="entry name" value="Folylpolyglutamate_synth_euk"/>
</dbReference>
<accession>A0A6D2KU35</accession>
<dbReference type="GO" id="GO:0004326">
    <property type="term" value="F:tetrahydrofolylpolyglutamate synthase activity"/>
    <property type="evidence" value="ECO:0007669"/>
    <property type="project" value="UniProtKB-EC"/>
</dbReference>
<dbReference type="NCBIfam" id="TIGR01499">
    <property type="entry name" value="folC"/>
    <property type="match status" value="1"/>
</dbReference>
<evidence type="ECO:0000256" key="7">
    <source>
        <dbReference type="ARBA" id="ARBA00022723"/>
    </source>
</evidence>
<dbReference type="EC" id="6.3.2.17" evidence="3 14"/>
<feature type="binding site" evidence="16">
    <location>
        <position position="193"/>
    </location>
    <ligand>
        <name>Mg(2+)</name>
        <dbReference type="ChEBI" id="CHEBI:18420"/>
        <label>1</label>
    </ligand>
</feature>
<dbReference type="GO" id="GO:0005524">
    <property type="term" value="F:ATP binding"/>
    <property type="evidence" value="ECO:0007669"/>
    <property type="project" value="UniProtKB-KW"/>
</dbReference>
<comment type="similarity">
    <text evidence="2 14">Belongs to the folylpolyglutamate synthase family.</text>
</comment>
<evidence type="ECO:0000256" key="11">
    <source>
        <dbReference type="ARBA" id="ARBA00030592"/>
    </source>
</evidence>
<dbReference type="InterPro" id="IPR036615">
    <property type="entry name" value="Mur_ligase_C_dom_sf"/>
</dbReference>
<evidence type="ECO:0000256" key="3">
    <source>
        <dbReference type="ARBA" id="ARBA00013025"/>
    </source>
</evidence>
<dbReference type="GO" id="GO:0046872">
    <property type="term" value="F:metal ion binding"/>
    <property type="evidence" value="ECO:0007669"/>
    <property type="project" value="UniProtKB-KW"/>
</dbReference>
<evidence type="ECO:0000256" key="10">
    <source>
        <dbReference type="ARBA" id="ARBA00022842"/>
    </source>
</evidence>
<organism evidence="18 19">
    <name type="scientific">Microthlaspi erraticum</name>
    <dbReference type="NCBI Taxonomy" id="1685480"/>
    <lineage>
        <taxon>Eukaryota</taxon>
        <taxon>Viridiplantae</taxon>
        <taxon>Streptophyta</taxon>
        <taxon>Embryophyta</taxon>
        <taxon>Tracheophyta</taxon>
        <taxon>Spermatophyta</taxon>
        <taxon>Magnoliopsida</taxon>
        <taxon>eudicotyledons</taxon>
        <taxon>Gunneridae</taxon>
        <taxon>Pentapetalae</taxon>
        <taxon>rosids</taxon>
        <taxon>malvids</taxon>
        <taxon>Brassicales</taxon>
        <taxon>Brassicaceae</taxon>
        <taxon>Coluteocarpeae</taxon>
        <taxon>Microthlaspi</taxon>
    </lineage>
</organism>
<feature type="binding site" evidence="15">
    <location>
        <position position="327"/>
    </location>
    <ligand>
        <name>ATP</name>
        <dbReference type="ChEBI" id="CHEBI:30616"/>
    </ligand>
</feature>